<reference evidence="2" key="1">
    <citation type="submission" date="2023-06" db="EMBL/GenBank/DDBJ databases">
        <authorList>
            <consortium name="Lawrence Berkeley National Laboratory"/>
            <person name="Ahrendt S."/>
            <person name="Sahu N."/>
            <person name="Indic B."/>
            <person name="Wong-Bajracharya J."/>
            <person name="Merenyi Z."/>
            <person name="Ke H.-M."/>
            <person name="Monk M."/>
            <person name="Kocsube S."/>
            <person name="Drula E."/>
            <person name="Lipzen A."/>
            <person name="Balint B."/>
            <person name="Henrissat B."/>
            <person name="Andreopoulos B."/>
            <person name="Martin F.M."/>
            <person name="Harder C.B."/>
            <person name="Rigling D."/>
            <person name="Ford K.L."/>
            <person name="Foster G.D."/>
            <person name="Pangilinan J."/>
            <person name="Papanicolaou A."/>
            <person name="Barry K."/>
            <person name="LaButti K."/>
            <person name="Viragh M."/>
            <person name="Koriabine M."/>
            <person name="Yan M."/>
            <person name="Riley R."/>
            <person name="Champramary S."/>
            <person name="Plett K.L."/>
            <person name="Tsai I.J."/>
            <person name="Slot J."/>
            <person name="Sipos G."/>
            <person name="Plett J."/>
            <person name="Nagy L.G."/>
            <person name="Grigoriev I.V."/>
        </authorList>
    </citation>
    <scope>NUCLEOTIDE SEQUENCE</scope>
    <source>
        <strain evidence="2">FPL87.14</strain>
    </source>
</reference>
<feature type="compositionally biased region" description="Low complexity" evidence="1">
    <location>
        <begin position="314"/>
        <end position="324"/>
    </location>
</feature>
<keyword evidence="3" id="KW-1185">Reference proteome</keyword>
<dbReference type="EMBL" id="JAUEPT010000002">
    <property type="protein sequence ID" value="KAK0454658.1"/>
    <property type="molecule type" value="Genomic_DNA"/>
</dbReference>
<sequence>MLRSRLVDRGVCSSRRYSAVANNNSREPSLKLQLSRQAWSLLRSPDGRSAVVKSWKWMDSMAEAYALIRAIEEKYGPIHEYWFQKDQEDPSKFTSVVRVQFKNAESLQDISFTPQPLHTVAPVVPVRPGGIGLDDLKGLLTPRTQVVQEPTDGTESLPIIGEGEKVVDANIAKAAQPLYTNGIAINRRVVQRNIKAIHDWGGFFPLEPLPEGAPVTTDHPHMRLALQRWTYDMNYRPPFNNFERADAQNVGTPHTGYTRTTRREAPPVPRAPAPQEASRESSPPPSYRPVPVPVVRKSREPWVPLPEPIPQPTVTAAASEEAVTQPLPPPSPVRKTPLASVSLPRAADIPYIDLPPVVTRKDRKAQLMAAQQAINPIPKAPKTSAQPLKKPKQKKKKDKSAVEEAPPAQDGIIERLKKTFFGSCLVNVDALIH</sequence>
<dbReference type="AlphaFoldDB" id="A0AA39K5E7"/>
<comment type="caution">
    <text evidence="2">The sequence shown here is derived from an EMBL/GenBank/DDBJ whole genome shotgun (WGS) entry which is preliminary data.</text>
</comment>
<organism evidence="2 3">
    <name type="scientific">Armillaria borealis</name>
    <dbReference type="NCBI Taxonomy" id="47425"/>
    <lineage>
        <taxon>Eukaryota</taxon>
        <taxon>Fungi</taxon>
        <taxon>Dikarya</taxon>
        <taxon>Basidiomycota</taxon>
        <taxon>Agaricomycotina</taxon>
        <taxon>Agaricomycetes</taxon>
        <taxon>Agaricomycetidae</taxon>
        <taxon>Agaricales</taxon>
        <taxon>Marasmiineae</taxon>
        <taxon>Physalacriaceae</taxon>
        <taxon>Armillaria</taxon>
    </lineage>
</organism>
<evidence type="ECO:0000313" key="2">
    <source>
        <dbReference type="EMBL" id="KAK0454658.1"/>
    </source>
</evidence>
<feature type="compositionally biased region" description="Basic residues" evidence="1">
    <location>
        <begin position="389"/>
        <end position="398"/>
    </location>
</feature>
<feature type="compositionally biased region" description="Pro residues" evidence="1">
    <location>
        <begin position="282"/>
        <end position="292"/>
    </location>
</feature>
<protein>
    <submittedName>
        <fullName evidence="2">Uncharacterized protein</fullName>
    </submittedName>
</protein>
<dbReference type="Proteomes" id="UP001175226">
    <property type="component" value="Unassembled WGS sequence"/>
</dbReference>
<accession>A0AA39K5E7</accession>
<evidence type="ECO:0000256" key="1">
    <source>
        <dbReference type="SAM" id="MobiDB-lite"/>
    </source>
</evidence>
<proteinExistence type="predicted"/>
<name>A0AA39K5E7_9AGAR</name>
<evidence type="ECO:0000313" key="3">
    <source>
        <dbReference type="Proteomes" id="UP001175226"/>
    </source>
</evidence>
<feature type="region of interest" description="Disordered" evidence="1">
    <location>
        <begin position="373"/>
        <end position="409"/>
    </location>
</feature>
<gene>
    <name evidence="2" type="ORF">EV421DRAFT_2029680</name>
</gene>
<feature type="region of interest" description="Disordered" evidence="1">
    <location>
        <begin position="241"/>
        <end position="292"/>
    </location>
</feature>
<feature type="region of interest" description="Disordered" evidence="1">
    <location>
        <begin position="314"/>
        <end position="337"/>
    </location>
</feature>